<evidence type="ECO:0000313" key="2">
    <source>
        <dbReference type="Proteomes" id="UP000255177"/>
    </source>
</evidence>
<dbReference type="Pfam" id="PF11275">
    <property type="entry name" value="DUF3077"/>
    <property type="match status" value="1"/>
</dbReference>
<sequence>MIKIVPDPPPAGALPHTADAPFGACAAGHPPLFSVRAGIEAHDALVHASMYLRCAHDTGMQACDKVDADARGMIWATLHSVEMAKGLVDALLDGIETQALERKAAR</sequence>
<gene>
    <name evidence="1" type="ORF">CCOS864_02068</name>
</gene>
<dbReference type="Proteomes" id="UP000255177">
    <property type="component" value="Unassembled WGS sequence"/>
</dbReference>
<name>A0A380SXY6_9PSED</name>
<evidence type="ECO:0008006" key="3">
    <source>
        <dbReference type="Google" id="ProtNLM"/>
    </source>
</evidence>
<protein>
    <recommendedName>
        <fullName evidence="3">DUF3077 domain-containing protein</fullName>
    </recommendedName>
</protein>
<accession>A0A380SXY6</accession>
<dbReference type="EMBL" id="UIDD01000006">
    <property type="protein sequence ID" value="SUQ62623.1"/>
    <property type="molecule type" value="Genomic_DNA"/>
</dbReference>
<dbReference type="InterPro" id="IPR021427">
    <property type="entry name" value="DUF3077"/>
</dbReference>
<organism evidence="1 2">
    <name type="scientific">Pseudomonas wadenswilerensis</name>
    <dbReference type="NCBI Taxonomy" id="1785161"/>
    <lineage>
        <taxon>Bacteria</taxon>
        <taxon>Pseudomonadati</taxon>
        <taxon>Pseudomonadota</taxon>
        <taxon>Gammaproteobacteria</taxon>
        <taxon>Pseudomonadales</taxon>
        <taxon>Pseudomonadaceae</taxon>
        <taxon>Pseudomonas</taxon>
    </lineage>
</organism>
<dbReference type="AlphaFoldDB" id="A0A380SXY6"/>
<evidence type="ECO:0000313" key="1">
    <source>
        <dbReference type="EMBL" id="SUQ62623.1"/>
    </source>
</evidence>
<dbReference type="RefSeq" id="WP_115086226.1">
    <property type="nucleotide sequence ID" value="NZ_CBCSFG010000031.1"/>
</dbReference>
<reference evidence="2" key="1">
    <citation type="submission" date="2018-07" db="EMBL/GenBank/DDBJ databases">
        <authorList>
            <person name="Blom J."/>
        </authorList>
    </citation>
    <scope>NUCLEOTIDE SEQUENCE [LARGE SCALE GENOMIC DNA]</scope>
    <source>
        <strain evidence="2">CCOS 864</strain>
    </source>
</reference>
<keyword evidence="2" id="KW-1185">Reference proteome</keyword>
<proteinExistence type="predicted"/>